<dbReference type="AlphaFoldDB" id="A0A3S5BLX8"/>
<organism evidence="1 2">
    <name type="scientific">Protopolystoma xenopodis</name>
    <dbReference type="NCBI Taxonomy" id="117903"/>
    <lineage>
        <taxon>Eukaryota</taxon>
        <taxon>Metazoa</taxon>
        <taxon>Spiralia</taxon>
        <taxon>Lophotrochozoa</taxon>
        <taxon>Platyhelminthes</taxon>
        <taxon>Monogenea</taxon>
        <taxon>Polyopisthocotylea</taxon>
        <taxon>Polystomatidea</taxon>
        <taxon>Polystomatidae</taxon>
        <taxon>Protopolystoma</taxon>
    </lineage>
</organism>
<comment type="caution">
    <text evidence="1">The sequence shown here is derived from an EMBL/GenBank/DDBJ whole genome shotgun (WGS) entry which is preliminary data.</text>
</comment>
<evidence type="ECO:0000313" key="1">
    <source>
        <dbReference type="EMBL" id="VEL08671.1"/>
    </source>
</evidence>
<keyword evidence="2" id="KW-1185">Reference proteome</keyword>
<accession>A0A3S5BLX8</accession>
<sequence>MTLCSGHILQLIRDMETCHVVMATEGETASATVSLRMFQLSVSVVGIKHFSTKKCLASVKTVSLLFSLLLPIRGRFVVGLFVVAKANWRFGKCLTSEAIKVEASLSDSIRGEEISRGNRASGN</sequence>
<protein>
    <submittedName>
        <fullName evidence="1">Uncharacterized protein</fullName>
    </submittedName>
</protein>
<dbReference type="EMBL" id="CAAALY010004470">
    <property type="protein sequence ID" value="VEL08671.1"/>
    <property type="molecule type" value="Genomic_DNA"/>
</dbReference>
<proteinExistence type="predicted"/>
<name>A0A3S5BLX8_9PLAT</name>
<evidence type="ECO:0000313" key="2">
    <source>
        <dbReference type="Proteomes" id="UP000784294"/>
    </source>
</evidence>
<reference evidence="1" key="1">
    <citation type="submission" date="2018-11" db="EMBL/GenBank/DDBJ databases">
        <authorList>
            <consortium name="Pathogen Informatics"/>
        </authorList>
    </citation>
    <scope>NUCLEOTIDE SEQUENCE</scope>
</reference>
<dbReference type="Proteomes" id="UP000784294">
    <property type="component" value="Unassembled WGS sequence"/>
</dbReference>
<gene>
    <name evidence="1" type="ORF">PXEA_LOCUS2111</name>
</gene>